<dbReference type="Proteomes" id="UP000095283">
    <property type="component" value="Unplaced"/>
</dbReference>
<keyword evidence="1" id="KW-1185">Reference proteome</keyword>
<evidence type="ECO:0000313" key="2">
    <source>
        <dbReference type="WBParaSite" id="Hba_05994"/>
    </source>
</evidence>
<organism evidence="1 2">
    <name type="scientific">Heterorhabditis bacteriophora</name>
    <name type="common">Entomopathogenic nematode worm</name>
    <dbReference type="NCBI Taxonomy" id="37862"/>
    <lineage>
        <taxon>Eukaryota</taxon>
        <taxon>Metazoa</taxon>
        <taxon>Ecdysozoa</taxon>
        <taxon>Nematoda</taxon>
        <taxon>Chromadorea</taxon>
        <taxon>Rhabditida</taxon>
        <taxon>Rhabditina</taxon>
        <taxon>Rhabditomorpha</taxon>
        <taxon>Strongyloidea</taxon>
        <taxon>Heterorhabditidae</taxon>
        <taxon>Heterorhabditis</taxon>
    </lineage>
</organism>
<sequence length="51" mass="6031">MLCPACMFLYATFPSDTYKKRSERRGEERRMDRGLTEESRNYIAAIAPFNH</sequence>
<dbReference type="WBParaSite" id="Hba_05994">
    <property type="protein sequence ID" value="Hba_05994"/>
    <property type="gene ID" value="Hba_05994"/>
</dbReference>
<dbReference type="AlphaFoldDB" id="A0A1I7WLJ0"/>
<evidence type="ECO:0000313" key="1">
    <source>
        <dbReference type="Proteomes" id="UP000095283"/>
    </source>
</evidence>
<name>A0A1I7WLJ0_HETBA</name>
<proteinExistence type="predicted"/>
<accession>A0A1I7WLJ0</accession>
<protein>
    <submittedName>
        <fullName evidence="2">Conserved domain protein</fullName>
    </submittedName>
</protein>
<reference evidence="2" key="1">
    <citation type="submission" date="2016-11" db="UniProtKB">
        <authorList>
            <consortium name="WormBaseParasite"/>
        </authorList>
    </citation>
    <scope>IDENTIFICATION</scope>
</reference>